<dbReference type="GO" id="GO:0005737">
    <property type="term" value="C:cytoplasm"/>
    <property type="evidence" value="ECO:0007669"/>
    <property type="project" value="UniProtKB-SubCell"/>
</dbReference>
<comment type="pathway">
    <text evidence="1 12">Metabolic intermediate biosynthesis; 5-phospho-alpha-D-ribose 1-diphosphate biosynthesis; 5-phospho-alpha-D-ribose 1-diphosphate from D-ribose 5-phosphate (route I): step 1/1.</text>
</comment>
<dbReference type="STRING" id="1121449.SAMN02745704_00258"/>
<accession>A0A1T4W473</accession>
<evidence type="ECO:0000256" key="2">
    <source>
        <dbReference type="ARBA" id="ARBA00022679"/>
    </source>
</evidence>
<feature type="binding site" evidence="12">
    <location>
        <begin position="225"/>
        <end position="229"/>
    </location>
    <ligand>
        <name>D-ribose 5-phosphate</name>
        <dbReference type="ChEBI" id="CHEBI:78346"/>
    </ligand>
</feature>
<keyword evidence="12" id="KW-0963">Cytoplasm</keyword>
<evidence type="ECO:0000256" key="12">
    <source>
        <dbReference type="HAMAP-Rule" id="MF_00583"/>
    </source>
</evidence>
<feature type="binding site" evidence="12">
    <location>
        <position position="221"/>
    </location>
    <ligand>
        <name>D-ribose 5-phosphate</name>
        <dbReference type="ChEBI" id="CHEBI:78346"/>
    </ligand>
</feature>
<dbReference type="PANTHER" id="PTHR10210">
    <property type="entry name" value="RIBOSE-PHOSPHATE DIPHOSPHOKINASE FAMILY MEMBER"/>
    <property type="match status" value="1"/>
</dbReference>
<dbReference type="EMBL" id="FUYC01000001">
    <property type="protein sequence ID" value="SKA72007.1"/>
    <property type="molecule type" value="Genomic_DNA"/>
</dbReference>
<feature type="binding site" evidence="12">
    <location>
        <position position="134"/>
    </location>
    <ligand>
        <name>Mg(2+)</name>
        <dbReference type="ChEBI" id="CHEBI:18420"/>
    </ligand>
</feature>
<evidence type="ECO:0000256" key="3">
    <source>
        <dbReference type="ARBA" id="ARBA00022723"/>
    </source>
</evidence>
<dbReference type="GO" id="GO:0004749">
    <property type="term" value="F:ribose phosphate diphosphokinase activity"/>
    <property type="evidence" value="ECO:0007669"/>
    <property type="project" value="UniProtKB-UniRule"/>
</dbReference>
<dbReference type="Gene3D" id="3.40.50.2020">
    <property type="match status" value="2"/>
</dbReference>
<dbReference type="FunFam" id="3.40.50.2020:FF:000001">
    <property type="entry name" value="Ribose-phosphate pyrophosphokinase"/>
    <property type="match status" value="1"/>
</dbReference>
<keyword evidence="4 12" id="KW-0545">Nucleotide biosynthesis</keyword>
<dbReference type="HAMAP" id="MF_00583_B">
    <property type="entry name" value="RibP_PPkinase_B"/>
    <property type="match status" value="1"/>
</dbReference>
<dbReference type="GO" id="GO:0006015">
    <property type="term" value="P:5-phosphoribose 1-diphosphate biosynthetic process"/>
    <property type="evidence" value="ECO:0007669"/>
    <property type="project" value="UniProtKB-UniRule"/>
</dbReference>
<keyword evidence="2 12" id="KW-0808">Transferase</keyword>
<dbReference type="GO" id="GO:0009156">
    <property type="term" value="P:ribonucleoside monophosphate biosynthetic process"/>
    <property type="evidence" value="ECO:0007669"/>
    <property type="project" value="InterPro"/>
</dbReference>
<evidence type="ECO:0000313" key="15">
    <source>
        <dbReference type="Proteomes" id="UP000190027"/>
    </source>
</evidence>
<proteinExistence type="inferred from homology"/>
<reference evidence="14 15" key="1">
    <citation type="submission" date="2017-02" db="EMBL/GenBank/DDBJ databases">
        <authorList>
            <person name="Peterson S.W."/>
        </authorList>
    </citation>
    <scope>NUCLEOTIDE SEQUENCE [LARGE SCALE GENOMIC DNA]</scope>
    <source>
        <strain evidence="14 15">DSM 16080</strain>
    </source>
</reference>
<keyword evidence="7 12" id="KW-0067">ATP-binding</keyword>
<dbReference type="GO" id="GO:0005524">
    <property type="term" value="F:ATP binding"/>
    <property type="evidence" value="ECO:0007669"/>
    <property type="project" value="UniProtKB-KW"/>
</dbReference>
<dbReference type="AlphaFoldDB" id="A0A1T4W473"/>
<keyword evidence="6 12" id="KW-0418">Kinase</keyword>
<evidence type="ECO:0000256" key="11">
    <source>
        <dbReference type="ARBA" id="ARBA00061444"/>
    </source>
</evidence>
<sequence length="315" mass="34164">MSPMQGELKIISGSANTKLAEDICEHLGTRLCPMLREQFSDGEIRIEIGDNVRGDDVFIIQPTCTPVNFHLMELCIMLDALKRASANRVTAVVPYYGYARQDRKVAPRAPITAKLVADCLTTAGMNRIVTIDLHAGQIQGFFNCPVDNLYAAPALLDHLKKYEEDLVIISPDAGGVERARAFAKHLGAGLAIIDKRRDKPNQAQAMHVIGDVKDKVAIIIDDMIDTAGTMCAGANVLLENGAKEVMACATHPVLSGPAIQRLEESVFTKVFVTDTIPLREEARSCSKIQVVSVASLLAKAINNVHTESSVSVLFV</sequence>
<keyword evidence="8 12" id="KW-0460">Magnesium</keyword>
<dbReference type="PROSITE" id="PS00114">
    <property type="entry name" value="PRPP_SYNTHASE"/>
    <property type="match status" value="1"/>
</dbReference>
<evidence type="ECO:0000259" key="13">
    <source>
        <dbReference type="Pfam" id="PF13793"/>
    </source>
</evidence>
<dbReference type="EC" id="2.7.6.1" evidence="12"/>
<dbReference type="SUPFAM" id="SSF53271">
    <property type="entry name" value="PRTase-like"/>
    <property type="match status" value="1"/>
</dbReference>
<dbReference type="GO" id="GO:0002189">
    <property type="term" value="C:ribose phosphate diphosphokinase complex"/>
    <property type="evidence" value="ECO:0007669"/>
    <property type="project" value="TreeGrafter"/>
</dbReference>
<dbReference type="CDD" id="cd06223">
    <property type="entry name" value="PRTases_typeI"/>
    <property type="match status" value="1"/>
</dbReference>
<dbReference type="InterPro" id="IPR000842">
    <property type="entry name" value="PRib_PP_synth_CS"/>
</dbReference>
<comment type="cofactor">
    <cofactor evidence="12">
        <name>Mg(2+)</name>
        <dbReference type="ChEBI" id="CHEBI:18420"/>
    </cofactor>
    <text evidence="12">Binds 2 Mg(2+) ions per subunit.</text>
</comment>
<dbReference type="PANTHER" id="PTHR10210:SF41">
    <property type="entry name" value="RIBOSE-PHOSPHATE PYROPHOSPHOKINASE 1, CHLOROPLASTIC"/>
    <property type="match status" value="1"/>
</dbReference>
<keyword evidence="3 12" id="KW-0479">Metal-binding</keyword>
<comment type="similarity">
    <text evidence="11 12">Belongs to the ribose-phosphate pyrophosphokinase family. Class I subfamily.</text>
</comment>
<comment type="catalytic activity">
    <reaction evidence="9 12">
        <text>D-ribose 5-phosphate + ATP = 5-phospho-alpha-D-ribose 1-diphosphate + AMP + H(+)</text>
        <dbReference type="Rhea" id="RHEA:15609"/>
        <dbReference type="ChEBI" id="CHEBI:15378"/>
        <dbReference type="ChEBI" id="CHEBI:30616"/>
        <dbReference type="ChEBI" id="CHEBI:58017"/>
        <dbReference type="ChEBI" id="CHEBI:78346"/>
        <dbReference type="ChEBI" id="CHEBI:456215"/>
        <dbReference type="EC" id="2.7.6.1"/>
    </reaction>
</comment>
<dbReference type="GO" id="GO:0006164">
    <property type="term" value="P:purine nucleotide biosynthetic process"/>
    <property type="evidence" value="ECO:0007669"/>
    <property type="project" value="TreeGrafter"/>
</dbReference>
<dbReference type="InterPro" id="IPR029057">
    <property type="entry name" value="PRTase-like"/>
</dbReference>
<dbReference type="NCBIfam" id="NF002320">
    <property type="entry name" value="PRK01259.1"/>
    <property type="match status" value="1"/>
</dbReference>
<evidence type="ECO:0000256" key="8">
    <source>
        <dbReference type="ARBA" id="ARBA00022842"/>
    </source>
</evidence>
<feature type="active site" evidence="12">
    <location>
        <position position="195"/>
    </location>
</feature>
<evidence type="ECO:0000256" key="10">
    <source>
        <dbReference type="ARBA" id="ARBA00054914"/>
    </source>
</evidence>
<dbReference type="InterPro" id="IPR005946">
    <property type="entry name" value="Rib-P_diPkinase"/>
</dbReference>
<keyword evidence="15" id="KW-1185">Reference proteome</keyword>
<dbReference type="InterPro" id="IPR037515">
    <property type="entry name" value="Rib-P_diPkinase_bac"/>
</dbReference>
<evidence type="ECO:0000256" key="4">
    <source>
        <dbReference type="ARBA" id="ARBA00022727"/>
    </source>
</evidence>
<comment type="function">
    <text evidence="10 12">Involved in the biosynthesis of the central metabolite phospho-alpha-D-ribosyl-1-pyrophosphate (PRPP) via the transfer of pyrophosphoryl group from ATP to 1-hydroxyl of ribose-5-phosphate (Rib-5-P).</text>
</comment>
<evidence type="ECO:0000256" key="7">
    <source>
        <dbReference type="ARBA" id="ARBA00022840"/>
    </source>
</evidence>
<feature type="domain" description="Ribose-phosphate pyrophosphokinase N-terminal" evidence="13">
    <location>
        <begin position="8"/>
        <end position="124"/>
    </location>
</feature>
<protein>
    <recommendedName>
        <fullName evidence="12">Ribose-phosphate pyrophosphokinase</fullName>
        <shortName evidence="12">RPPK</shortName>
        <ecNumber evidence="12">2.7.6.1</ecNumber>
    </recommendedName>
    <alternativeName>
        <fullName evidence="12">5-phospho-D-ribosyl alpha-1-diphosphate synthase</fullName>
    </alternativeName>
    <alternativeName>
        <fullName evidence="12">Phosphoribosyl diphosphate synthase</fullName>
    </alternativeName>
    <alternativeName>
        <fullName evidence="12">Phosphoribosyl pyrophosphate synthase</fullName>
        <shortName evidence="12">P-Rib-PP synthase</shortName>
        <shortName evidence="12">PRPP synthase</shortName>
        <shortName evidence="12">PRPPase</shortName>
    </alternativeName>
</protein>
<comment type="subunit">
    <text evidence="12">Homohexamer.</text>
</comment>
<evidence type="ECO:0000256" key="5">
    <source>
        <dbReference type="ARBA" id="ARBA00022741"/>
    </source>
</evidence>
<evidence type="ECO:0000313" key="14">
    <source>
        <dbReference type="EMBL" id="SKA72007.1"/>
    </source>
</evidence>
<dbReference type="Pfam" id="PF14572">
    <property type="entry name" value="Pribosyl_synth"/>
    <property type="match status" value="1"/>
</dbReference>
<evidence type="ECO:0000256" key="6">
    <source>
        <dbReference type="ARBA" id="ARBA00022777"/>
    </source>
</evidence>
<dbReference type="SMART" id="SM01400">
    <property type="entry name" value="Pribosyltran_N"/>
    <property type="match status" value="1"/>
</dbReference>
<feature type="binding site" evidence="12">
    <location>
        <begin position="41"/>
        <end position="43"/>
    </location>
    <ligand>
        <name>ATP</name>
        <dbReference type="ChEBI" id="CHEBI:30616"/>
    </ligand>
</feature>
<dbReference type="InterPro" id="IPR029099">
    <property type="entry name" value="Pribosyltran_N"/>
</dbReference>
<dbReference type="UniPathway" id="UPA00087">
    <property type="reaction ID" value="UER00172"/>
</dbReference>
<dbReference type="GO" id="GO:0016301">
    <property type="term" value="F:kinase activity"/>
    <property type="evidence" value="ECO:0007669"/>
    <property type="project" value="UniProtKB-KW"/>
</dbReference>
<dbReference type="Pfam" id="PF13793">
    <property type="entry name" value="Pribosyltran_N"/>
    <property type="match status" value="1"/>
</dbReference>
<dbReference type="GO" id="GO:0000287">
    <property type="term" value="F:magnesium ion binding"/>
    <property type="evidence" value="ECO:0007669"/>
    <property type="project" value="UniProtKB-UniRule"/>
</dbReference>
<dbReference type="NCBIfam" id="TIGR01251">
    <property type="entry name" value="ribP_PPkin"/>
    <property type="match status" value="1"/>
</dbReference>
<keyword evidence="5 12" id="KW-0547">Nucleotide-binding</keyword>
<gene>
    <name evidence="12" type="primary">prs</name>
    <name evidence="14" type="ORF">SAMN02745704_00258</name>
</gene>
<dbReference type="Proteomes" id="UP000190027">
    <property type="component" value="Unassembled WGS sequence"/>
</dbReference>
<comment type="subcellular location">
    <subcellularLocation>
        <location evidence="12">Cytoplasm</location>
    </subcellularLocation>
</comment>
<dbReference type="InterPro" id="IPR000836">
    <property type="entry name" value="PRTase_dom"/>
</dbReference>
<feature type="binding site" evidence="12">
    <location>
        <position position="197"/>
    </location>
    <ligand>
        <name>D-ribose 5-phosphate</name>
        <dbReference type="ChEBI" id="CHEBI:78346"/>
    </ligand>
</feature>
<name>A0A1T4W473_9BACT</name>
<evidence type="ECO:0000256" key="1">
    <source>
        <dbReference type="ARBA" id="ARBA00004996"/>
    </source>
</evidence>
<feature type="binding site" evidence="12">
    <location>
        <begin position="100"/>
        <end position="101"/>
    </location>
    <ligand>
        <name>ATP</name>
        <dbReference type="ChEBI" id="CHEBI:30616"/>
    </ligand>
</feature>
<evidence type="ECO:0000256" key="9">
    <source>
        <dbReference type="ARBA" id="ARBA00049535"/>
    </source>
</evidence>
<organism evidence="14 15">
    <name type="scientific">Paucidesulfovibrio gracilis DSM 16080</name>
    <dbReference type="NCBI Taxonomy" id="1121449"/>
    <lineage>
        <taxon>Bacteria</taxon>
        <taxon>Pseudomonadati</taxon>
        <taxon>Thermodesulfobacteriota</taxon>
        <taxon>Desulfovibrionia</taxon>
        <taxon>Desulfovibrionales</taxon>
        <taxon>Desulfovibrionaceae</taxon>
        <taxon>Paucidesulfovibrio</taxon>
    </lineage>
</organism>
<feature type="binding site" evidence="12">
    <location>
        <position position="172"/>
    </location>
    <ligand>
        <name>Mg(2+)</name>
        <dbReference type="ChEBI" id="CHEBI:18420"/>
    </ligand>
</feature>